<dbReference type="EMBL" id="FMWK01000005">
    <property type="protein sequence ID" value="SCZ78403.1"/>
    <property type="molecule type" value="Genomic_DNA"/>
</dbReference>
<name>A0A1G5RWH9_PSEXY</name>
<dbReference type="InterPro" id="IPR032485">
    <property type="entry name" value="LRP1-like_beta_prop"/>
</dbReference>
<dbReference type="RefSeq" id="WP_090162140.1">
    <property type="nucleotide sequence ID" value="NZ_FMWK01000005.1"/>
</dbReference>
<gene>
    <name evidence="3" type="ORF">SAMN02910350_01247</name>
</gene>
<evidence type="ECO:0000259" key="2">
    <source>
        <dbReference type="Pfam" id="PF16472"/>
    </source>
</evidence>
<keyword evidence="1" id="KW-1133">Transmembrane helix</keyword>
<keyword evidence="1" id="KW-0472">Membrane</keyword>
<evidence type="ECO:0000313" key="4">
    <source>
        <dbReference type="Proteomes" id="UP000199428"/>
    </source>
</evidence>
<dbReference type="AlphaFoldDB" id="A0A1G5RWH9"/>
<reference evidence="3 4" key="1">
    <citation type="submission" date="2016-10" db="EMBL/GenBank/DDBJ databases">
        <authorList>
            <person name="de Groot N.N."/>
        </authorList>
    </citation>
    <scope>NUCLEOTIDE SEQUENCE [LARGE SCALE GENOMIC DNA]</scope>
    <source>
        <strain evidence="3 4">DSM 10317</strain>
    </source>
</reference>
<evidence type="ECO:0000313" key="3">
    <source>
        <dbReference type="EMBL" id="SCZ78403.1"/>
    </source>
</evidence>
<dbReference type="Pfam" id="PF16472">
    <property type="entry name" value="DUF5050"/>
    <property type="match status" value="1"/>
</dbReference>
<organism evidence="3 4">
    <name type="scientific">Pseudobutyrivibrio xylanivorans</name>
    <dbReference type="NCBI Taxonomy" id="185007"/>
    <lineage>
        <taxon>Bacteria</taxon>
        <taxon>Bacillati</taxon>
        <taxon>Bacillota</taxon>
        <taxon>Clostridia</taxon>
        <taxon>Lachnospirales</taxon>
        <taxon>Lachnospiraceae</taxon>
        <taxon>Pseudobutyrivibrio</taxon>
    </lineage>
</organism>
<proteinExistence type="predicted"/>
<protein>
    <recommendedName>
        <fullName evidence="2">Prolow-density lipoprotein receptor-related protein 1-like beta-propeller domain-containing protein</fullName>
    </recommendedName>
</protein>
<accession>A0A1G5RWH9</accession>
<evidence type="ECO:0000256" key="1">
    <source>
        <dbReference type="SAM" id="Phobius"/>
    </source>
</evidence>
<feature type="domain" description="Prolow-density lipoprotein receptor-related protein 1-like beta-propeller" evidence="2">
    <location>
        <begin position="40"/>
        <end position="320"/>
    </location>
</feature>
<feature type="transmembrane region" description="Helical" evidence="1">
    <location>
        <begin position="7"/>
        <end position="25"/>
    </location>
</feature>
<sequence length="340" mass="38281">MKIVRRIIIAIVAVGIIAGAAYYKYINSITYFNDTDVNGNTIGNLYGNGLFCETDGVVYFANPTDYNRIYKMNPDESDIEIVANDSVYFLNADSHYVYYSRQQNRDNSQFGFLNVNINSLCRLTKKNKKVIILDEADSSACSLAGNNIVYLKYDEDLTTFTLNSVKIDASEGQQLSKLAIDPRCMVGERLYFSGVENDHNLHSMNIHSKDIAYASEFNLWMPIINKSDLYFIDLDSKHRICKATLGSTDKTVLTSYPAQSYNIDGVYLYYQSMKGNPDGLYRVDIASGAEELLAEGQFNSINITSKYVYFADYFSGAMYHCPVRGNGVSKFDPPILPLDD</sequence>
<dbReference type="SUPFAM" id="SSF82171">
    <property type="entry name" value="DPP6 N-terminal domain-like"/>
    <property type="match status" value="1"/>
</dbReference>
<keyword evidence="1" id="KW-0812">Transmembrane</keyword>
<dbReference type="Proteomes" id="UP000199428">
    <property type="component" value="Unassembled WGS sequence"/>
</dbReference>